<dbReference type="EMBL" id="CFOH01000524">
    <property type="protein sequence ID" value="CFE59918.1"/>
    <property type="molecule type" value="Genomic_DNA"/>
</dbReference>
<dbReference type="EMBL" id="LR027516">
    <property type="protein sequence ID" value="VCU48230.1"/>
    <property type="molecule type" value="Genomic_DNA"/>
</dbReference>
<evidence type="ECO:0000313" key="4">
    <source>
        <dbReference type="EMBL" id="CFR98852.1"/>
    </source>
</evidence>
<evidence type="ECO:0000313" key="10">
    <source>
        <dbReference type="EMBL" id="COV36941.1"/>
    </source>
</evidence>
<evidence type="ECO:0000313" key="29">
    <source>
        <dbReference type="Proteomes" id="UP000236349"/>
    </source>
</evidence>
<reference evidence="17 18" key="1">
    <citation type="submission" date="2015-03" db="EMBL/GenBank/DDBJ databases">
        <authorList>
            <consortium name="Pathogen Informatics"/>
        </authorList>
    </citation>
    <scope>NUCLEOTIDE SEQUENCE [LARGE SCALE GENOMIC DNA]</scope>
    <source>
        <strain evidence="6 24">Bir 172</strain>
        <strain evidence="7 27">Bir 185</strain>
        <strain evidence="5 25">Bir 187</strain>
        <strain evidence="4 20">C09601061</strain>
        <strain evidence="9 17">D00501624</strain>
        <strain evidence="10 19">G09801536</strain>
        <strain evidence="2 22">G09901357</strain>
        <strain evidence="3 21">H09601792</strain>
        <strain evidence="12 18">M09401471</strain>
        <strain evidence="11 23">P00601463</strain>
    </source>
</reference>
<organism evidence="8 26">
    <name type="scientific">Mycobacterium tuberculosis</name>
    <dbReference type="NCBI Taxonomy" id="1773"/>
    <lineage>
        <taxon>Bacteria</taxon>
        <taxon>Bacillati</taxon>
        <taxon>Actinomycetota</taxon>
        <taxon>Actinomycetes</taxon>
        <taxon>Mycobacteriales</taxon>
        <taxon>Mycobacteriaceae</taxon>
        <taxon>Mycobacterium</taxon>
        <taxon>Mycobacterium tuberculosis complex</taxon>
    </lineage>
</organism>
<reference evidence="1 29" key="6">
    <citation type="submission" date="2017-10" db="EMBL/GenBank/DDBJ databases">
        <title>Clinical isolate obtained from a human patient with meningeal tuberculosis in michoacan, Mexico.</title>
        <authorList>
            <person name="Guillen-Nepita A.L."/>
            <person name="Negrete-Paz A.M."/>
            <person name="Vazquez-Marrufo G."/>
            <person name="Cruz-Hernandez A."/>
            <person name="Fresia P."/>
            <person name="Naya H."/>
            <person name="Vazquez-Garciduenas M.S."/>
        </authorList>
    </citation>
    <scope>NUCLEOTIDE SEQUENCE [LARGE SCALE GENOMIC DNA]</scope>
    <source>
        <strain evidence="29">Beijing/MYC004</strain>
        <strain evidence="1">MYC004</strain>
    </source>
</reference>
<evidence type="ECO:0000313" key="8">
    <source>
        <dbReference type="EMBL" id="CLV61709.1"/>
    </source>
</evidence>
<dbReference type="EMBL" id="CQQC01000467">
    <property type="protein sequence ID" value="CNV07988.1"/>
    <property type="molecule type" value="Genomic_DNA"/>
</dbReference>
<dbReference type="SMR" id="A0A045GMD5"/>
<reference evidence="15 30" key="4">
    <citation type="journal article" date="2017" name="N. Engl. J. Med.">
        <title>Transmission of Extensively Drug-Resistant Tuberculosis in South Africa.</title>
        <authorList>
            <person name="Shah N.S."/>
            <person name="Auld S.C."/>
            <person name="Brust J.C."/>
            <person name="Mathema B."/>
            <person name="Ismail N."/>
            <person name="Moodley P."/>
            <person name="Mlisana K."/>
            <person name="Allana S."/>
            <person name="Campbell A."/>
            <person name="Mthiyane T."/>
            <person name="Morris N."/>
            <person name="Mpangase P."/>
            <person name="van der Meulen H."/>
            <person name="Omar S.V."/>
            <person name="Brown T.S."/>
            <person name="Narechania A."/>
            <person name="Shaskina E."/>
            <person name="Kapwata T."/>
            <person name="Kreiswirth B."/>
            <person name="Gandhi N.R."/>
        </authorList>
    </citation>
    <scope>NUCLEOTIDE SEQUENCE [LARGE SCALE GENOMIC DNA]</scope>
    <source>
        <strain evidence="15 30">32301_S10</strain>
    </source>
</reference>
<name>A0A045GMD5_MYCTX</name>
<evidence type="ECO:0000313" key="32">
    <source>
        <dbReference type="Proteomes" id="UP000671119"/>
    </source>
</evidence>
<dbReference type="EMBL" id="QTBD01000009">
    <property type="protein sequence ID" value="REQ57334.1"/>
    <property type="molecule type" value="Genomic_DNA"/>
</dbReference>
<evidence type="ECO:0000313" key="19">
    <source>
        <dbReference type="Proteomes" id="UP000045842"/>
    </source>
</evidence>
<evidence type="ECO:0000313" key="30">
    <source>
        <dbReference type="Proteomes" id="UP000256381"/>
    </source>
</evidence>
<dbReference type="Proteomes" id="UP000050164">
    <property type="component" value="Unassembled WGS sequence"/>
</dbReference>
<evidence type="ECO:0000313" key="31">
    <source>
        <dbReference type="Proteomes" id="UP000300237"/>
    </source>
</evidence>
<reference evidence="13 32" key="9">
    <citation type="submission" date="2021-03" db="EMBL/GenBank/DDBJ databases">
        <title>Whole Genome Sequencing of Mycobacterium tuberculosis clinical isolates from Arunachal Pradesh, India.</title>
        <authorList>
            <person name="Singh S."/>
            <person name="Mudliar S.R."/>
            <person name="Kulsum U."/>
            <person name="Rufai S.B."/>
            <person name="Singh P.K."/>
            <person name="Umpo M."/>
            <person name="Nyori M."/>
        </authorList>
    </citation>
    <scope>NUCLEOTIDE SEQUENCE [LARGE SCALE GENOMIC DNA]</scope>
    <source>
        <strain evidence="13 32">OMICS/BPL/0142/20/SP</strain>
    </source>
</reference>
<dbReference type="Proteomes" id="UP000048948">
    <property type="component" value="Unassembled WGS sequence"/>
</dbReference>
<dbReference type="AlphaFoldDB" id="A0A045GMD5"/>
<evidence type="ECO:0000313" key="20">
    <source>
        <dbReference type="Proteomes" id="UP000046680"/>
    </source>
</evidence>
<evidence type="ECO:0000313" key="12">
    <source>
        <dbReference type="EMBL" id="COW22792.1"/>
    </source>
</evidence>
<evidence type="ECO:0000313" key="11">
    <source>
        <dbReference type="EMBL" id="COV95909.1"/>
    </source>
</evidence>
<evidence type="ECO:0000313" key="9">
    <source>
        <dbReference type="EMBL" id="CNV07988.1"/>
    </source>
</evidence>
<dbReference type="EMBL" id="CSAD01000194">
    <property type="protein sequence ID" value="COV36941.1"/>
    <property type="molecule type" value="Genomic_DNA"/>
</dbReference>
<evidence type="ECO:0000313" key="1">
    <source>
        <dbReference type="EMBL" id="AUS49042.1"/>
    </source>
</evidence>
<dbReference type="EMBL" id="CP024614">
    <property type="protein sequence ID" value="AUS49042.1"/>
    <property type="molecule type" value="Genomic_DNA"/>
</dbReference>
<dbReference type="Proteomes" id="UP000046680">
    <property type="component" value="Unassembled WGS sequence"/>
</dbReference>
<dbReference type="Pfam" id="PF10824">
    <property type="entry name" value="T7SS_ESX_EspC"/>
    <property type="match status" value="1"/>
</dbReference>
<dbReference type="EMBL" id="COPH01000004">
    <property type="protein sequence ID" value="CLV61709.1"/>
    <property type="molecule type" value="Genomic_DNA"/>
</dbReference>
<dbReference type="InterPro" id="IPR022536">
    <property type="entry name" value="EspC"/>
</dbReference>
<evidence type="ECO:0000313" key="27">
    <source>
        <dbReference type="Proteomes" id="UP000050164"/>
    </source>
</evidence>
<evidence type="ECO:0000313" key="26">
    <source>
        <dbReference type="Proteomes" id="UP000050139"/>
    </source>
</evidence>
<evidence type="ECO:0000313" key="17">
    <source>
        <dbReference type="Proteomes" id="UP000039217"/>
    </source>
</evidence>
<evidence type="ECO:0000313" key="18">
    <source>
        <dbReference type="Proteomes" id="UP000044938"/>
    </source>
</evidence>
<evidence type="ECO:0000313" key="23">
    <source>
        <dbReference type="Proteomes" id="UP000048600"/>
    </source>
</evidence>
<dbReference type="RefSeq" id="WP_003400401.1">
    <property type="nucleotide sequence ID" value="NZ_AP017901.1"/>
</dbReference>
<evidence type="ECO:0000313" key="22">
    <source>
        <dbReference type="Proteomes" id="UP000048289"/>
    </source>
</evidence>
<dbReference type="Proteomes" id="UP000300237">
    <property type="component" value="Chromosome"/>
</dbReference>
<dbReference type="Proteomes" id="UP000671119">
    <property type="component" value="Unassembled WGS sequence"/>
</dbReference>
<evidence type="ECO:0000313" key="28">
    <source>
        <dbReference type="Proteomes" id="UP000189452"/>
    </source>
</evidence>
<evidence type="ECO:0000313" key="5">
    <source>
        <dbReference type="EMBL" id="CKR23631.1"/>
    </source>
</evidence>
<sequence length="105" mass="11910">MTDRIHVQPAHLRQAAAHHQQTADYLRTVPSSHDAIRESLDSLGPIFSELRDTGRELLELRKQCYQQQADNHADIAQNLRTSAAMWEQHERAASRSLGNIIDGSR</sequence>
<dbReference type="Proteomes" id="UP000256381">
    <property type="component" value="Unassembled WGS sequence"/>
</dbReference>
<evidence type="ECO:0000313" key="25">
    <source>
        <dbReference type="Proteomes" id="UP000049023"/>
    </source>
</evidence>
<dbReference type="Proteomes" id="UP000044938">
    <property type="component" value="Unassembled WGS sequence"/>
</dbReference>
<reference evidence="8 26" key="2">
    <citation type="submission" date="2015-03" db="EMBL/GenBank/DDBJ databases">
        <authorList>
            <consortium name="Pathogen Informatics"/>
            <person name="Murphy D."/>
        </authorList>
    </citation>
    <scope>NUCLEOTIDE SEQUENCE [LARGE SCALE GENOMIC DNA]</scope>
    <source>
        <strain evidence="8 26">0268S</strain>
    </source>
</reference>
<protein>
    <submittedName>
        <fullName evidence="13">ESX-1 secretion-associated protein</fullName>
    </submittedName>
    <submittedName>
        <fullName evidence="8">Protein of uncharacterized function (DUF2580)</fullName>
    </submittedName>
</protein>
<dbReference type="EMBL" id="CNFU01000120">
    <property type="protein sequence ID" value="CKR23631.1"/>
    <property type="molecule type" value="Genomic_DNA"/>
</dbReference>
<reference evidence="16 31" key="8">
    <citation type="submission" date="2018-08" db="EMBL/GenBank/DDBJ databases">
        <authorList>
            <person name="Fokvardsen B D."/>
            <person name="Norman A."/>
        </authorList>
    </citation>
    <scope>NUCLEOTIDE SEQUENCE [LARGE SCALE GENOMIC DNA]</scope>
    <source>
        <strain evidence="16 31">DKC2</strain>
    </source>
</reference>
<evidence type="ECO:0000313" key="2">
    <source>
        <dbReference type="EMBL" id="CFE40608.1"/>
    </source>
</evidence>
<reference evidence="15" key="7">
    <citation type="submission" date="2018-07" db="EMBL/GenBank/DDBJ databases">
        <authorList>
            <person name="Shah S."/>
            <person name="Brown T."/>
            <person name="Auld S."/>
            <person name="Bratton K."/>
            <person name="Narechania A."/>
            <person name="Mathema B."/>
            <person name="Gandhi N."/>
        </authorList>
    </citation>
    <scope>NUCLEOTIDE SEQUENCE</scope>
    <source>
        <strain evidence="15">32301_S10</strain>
    </source>
</reference>
<dbReference type="EMBL" id="CHKL01000080">
    <property type="protein sequence ID" value="COV95909.1"/>
    <property type="molecule type" value="Genomic_DNA"/>
</dbReference>
<reference evidence="14 28" key="5">
    <citation type="submission" date="2017-02" db="EMBL/GenBank/DDBJ databases">
        <title>Protein polymorphisms may explain contrasting epidemiological fitness of two variants of a multidrug-resistant Mycobacterium tuberculosis strain.</title>
        <authorList>
            <person name="Bigi M.M."/>
            <person name="Lopez B."/>
            <person name="Blanco F.C."/>
            <person name="Sasiain M.C."/>
            <person name="De La Barrera S."/>
            <person name="Ritacco V."/>
            <person name="Bigi F."/>
            <person name="Soria M.A."/>
        </authorList>
    </citation>
    <scope>NUCLEOTIDE SEQUENCE [LARGE SCALE GENOMIC DNA]</scope>
    <source>
        <strain evidence="14 28">6548</strain>
    </source>
</reference>
<dbReference type="EMBL" id="CNGE01000113">
    <property type="protein sequence ID" value="CKR91210.1"/>
    <property type="molecule type" value="Genomic_DNA"/>
</dbReference>
<evidence type="ECO:0000313" key="6">
    <source>
        <dbReference type="EMBL" id="CKR91210.1"/>
    </source>
</evidence>
<dbReference type="Proteomes" id="UP000050139">
    <property type="component" value="Unassembled WGS sequence"/>
</dbReference>
<dbReference type="EMBL" id="CNFT01000914">
    <property type="protein sequence ID" value="CKS55390.1"/>
    <property type="molecule type" value="Genomic_DNA"/>
</dbReference>
<proteinExistence type="predicted"/>
<evidence type="ECO:0000313" key="13">
    <source>
        <dbReference type="EMBL" id="MBP0683570.1"/>
    </source>
</evidence>
<dbReference type="EMBL" id="CSAJ01000243">
    <property type="protein sequence ID" value="COW22792.1"/>
    <property type="molecule type" value="Genomic_DNA"/>
</dbReference>
<dbReference type="Proteomes" id="UP000048289">
    <property type="component" value="Unassembled WGS sequence"/>
</dbReference>
<accession>A0A045GMD5</accession>
<evidence type="ECO:0000313" key="7">
    <source>
        <dbReference type="EMBL" id="CKS55390.1"/>
    </source>
</evidence>
<dbReference type="EMBL" id="CGCX01001642">
    <property type="protein sequence ID" value="CFR98852.1"/>
    <property type="molecule type" value="Genomic_DNA"/>
</dbReference>
<dbReference type="GO" id="GO:0009306">
    <property type="term" value="P:protein secretion"/>
    <property type="evidence" value="ECO:0007669"/>
    <property type="project" value="InterPro"/>
</dbReference>
<dbReference type="EMBL" id="CFOE01000352">
    <property type="protein sequence ID" value="CFE40608.1"/>
    <property type="molecule type" value="Genomic_DNA"/>
</dbReference>
<dbReference type="EMBL" id="LWDQ01000001">
    <property type="protein sequence ID" value="OMH57887.1"/>
    <property type="molecule type" value="Genomic_DNA"/>
</dbReference>
<dbReference type="Proteomes" id="UP000039217">
    <property type="component" value="Unassembled WGS sequence"/>
</dbReference>
<dbReference type="Proteomes" id="UP000045842">
    <property type="component" value="Unassembled WGS sequence"/>
</dbReference>
<dbReference type="Proteomes" id="UP000189452">
    <property type="component" value="Chromosome"/>
</dbReference>
<evidence type="ECO:0000313" key="15">
    <source>
        <dbReference type="EMBL" id="REQ57334.1"/>
    </source>
</evidence>
<evidence type="ECO:0000313" key="14">
    <source>
        <dbReference type="EMBL" id="OMH57887.1"/>
    </source>
</evidence>
<dbReference type="Proteomes" id="UP000048600">
    <property type="component" value="Unassembled WGS sequence"/>
</dbReference>
<dbReference type="EMBL" id="JAGIZI010000014">
    <property type="protein sequence ID" value="MBP0683570.1"/>
    <property type="molecule type" value="Genomic_DNA"/>
</dbReference>
<dbReference type="Proteomes" id="UP000049023">
    <property type="component" value="Unassembled WGS sequence"/>
</dbReference>
<evidence type="ECO:0000313" key="3">
    <source>
        <dbReference type="EMBL" id="CFE59918.1"/>
    </source>
</evidence>
<reference evidence="14 28" key="3">
    <citation type="submission" date="2016-04" db="EMBL/GenBank/DDBJ databases">
        <authorList>
            <person name="Bigi M."/>
            <person name="Bigi F."/>
            <person name="Soria M.A."/>
        </authorList>
    </citation>
    <scope>NUCLEOTIDE SEQUENCE [LARGE SCALE GENOMIC DNA]</scope>
    <source>
        <strain evidence="14 28">6548</strain>
    </source>
</reference>
<gene>
    <name evidence="14" type="ORF">A4S10_00035</name>
    <name evidence="1" type="ORF">CAB90_00035</name>
    <name evidence="16" type="ORF">DKC2_0030</name>
    <name evidence="15" type="ORF">DSJ38_00885</name>
    <name evidence="4" type="ORF">ERS007657_03419</name>
    <name evidence="9" type="ORF">ERS007661_01615</name>
    <name evidence="10" type="ORF">ERS007679_01706</name>
    <name evidence="2" type="ORF">ERS007681_02577</name>
    <name evidence="3" type="ORF">ERS007688_02832</name>
    <name evidence="12" type="ORF">ERS007720_02070</name>
    <name evidence="11" type="ORF">ERS007741_01057</name>
    <name evidence="6" type="ORF">ERS027646_00926</name>
    <name evidence="7" type="ORF">ERS027659_03261</name>
    <name evidence="5" type="ORF">ERS027661_00844</name>
    <name evidence="8" type="ORF">ERS094118_00684</name>
    <name evidence="13" type="ORF">J8J21_10615</name>
</gene>
<evidence type="ECO:0000313" key="24">
    <source>
        <dbReference type="Proteomes" id="UP000048948"/>
    </source>
</evidence>
<evidence type="ECO:0000313" key="16">
    <source>
        <dbReference type="EMBL" id="VCU48230.1"/>
    </source>
</evidence>
<evidence type="ECO:0000313" key="21">
    <source>
        <dbReference type="Proteomes" id="UP000046947"/>
    </source>
</evidence>
<dbReference type="Proteomes" id="UP000236349">
    <property type="component" value="Chromosome"/>
</dbReference>
<dbReference type="Proteomes" id="UP000046947">
    <property type="component" value="Unassembled WGS sequence"/>
</dbReference>
<dbReference type="OMA" id="CYEQQAD"/>